<accession>A0A1K9ZM93</accession>
<dbReference type="AlphaFoldDB" id="A0A1K9ZM93"/>
<evidence type="ECO:0000256" key="1">
    <source>
        <dbReference type="SAM" id="Coils"/>
    </source>
</evidence>
<gene>
    <name evidence="2" type="ORF">NVI5450_1896</name>
</gene>
<evidence type="ECO:0000313" key="2">
    <source>
        <dbReference type="EMBL" id="SGY96920.1"/>
    </source>
</evidence>
<sequence length="243" mass="27603">MFKIIKPRYIVLLVLAVLLGYGFSYLKGIESAVKITMKDDEISQLSSDLAETSKIKAQVEVELQTSQILVDQLTEQQRTLFNENAELKRELVFYQRIMAPEDVINGVKLESLTFIPEVSEGYYFMQLVLMQVQKKKRHIKASADLIFYGSLDGDPVEYRWNELVGEKQQKLSFSFRYFQAVEGSIKFPLGFVPERVAFVGKVKGNRWNSGVNLKQSFDWSAVLQSSDTISGGSPSIAVLDIEH</sequence>
<dbReference type="Proteomes" id="UP000183794">
    <property type="component" value="Unassembled WGS sequence"/>
</dbReference>
<organism evidence="2 3">
    <name type="scientific">Moritella viscosa</name>
    <dbReference type="NCBI Taxonomy" id="80854"/>
    <lineage>
        <taxon>Bacteria</taxon>
        <taxon>Pseudomonadati</taxon>
        <taxon>Pseudomonadota</taxon>
        <taxon>Gammaproteobacteria</taxon>
        <taxon>Alteromonadales</taxon>
        <taxon>Moritellaceae</taxon>
        <taxon>Moritella</taxon>
    </lineage>
</organism>
<dbReference type="OrthoDB" id="7056878at2"/>
<dbReference type="EMBL" id="FPLD01000052">
    <property type="protein sequence ID" value="SGY96920.1"/>
    <property type="molecule type" value="Genomic_DNA"/>
</dbReference>
<feature type="coiled-coil region" evidence="1">
    <location>
        <begin position="56"/>
        <end position="90"/>
    </location>
</feature>
<dbReference type="RefSeq" id="WP_045111558.1">
    <property type="nucleotide sequence ID" value="NZ_CAWRBC010000055.1"/>
</dbReference>
<protein>
    <submittedName>
        <fullName evidence="2">Uncharacterized conserved membrane or secreted protein</fullName>
    </submittedName>
</protein>
<keyword evidence="1" id="KW-0175">Coiled coil</keyword>
<proteinExistence type="predicted"/>
<dbReference type="InterPro" id="IPR046703">
    <property type="entry name" value="DUF6776"/>
</dbReference>
<name>A0A1K9ZM93_9GAMM</name>
<dbReference type="Pfam" id="PF20567">
    <property type="entry name" value="DUF6776"/>
    <property type="match status" value="1"/>
</dbReference>
<reference evidence="2 3" key="1">
    <citation type="submission" date="2016-11" db="EMBL/GenBank/DDBJ databases">
        <authorList>
            <person name="Jaros S."/>
            <person name="Januszkiewicz K."/>
            <person name="Wedrychowicz H."/>
        </authorList>
    </citation>
    <scope>NUCLEOTIDE SEQUENCE [LARGE SCALE GENOMIC DNA]</scope>
    <source>
        <strain evidence="2">NVI 5450</strain>
    </source>
</reference>
<evidence type="ECO:0000313" key="3">
    <source>
        <dbReference type="Proteomes" id="UP000183794"/>
    </source>
</evidence>